<name>B5W2K4_LIMMA</name>
<dbReference type="RefSeq" id="WP_006669523.1">
    <property type="nucleotide sequence ID" value="NZ_ABYK01000021.1"/>
</dbReference>
<evidence type="ECO:0000313" key="1">
    <source>
        <dbReference type="EMBL" id="EDZ94290.1"/>
    </source>
</evidence>
<protein>
    <submittedName>
        <fullName evidence="1">Uncharacterized protein</fullName>
    </submittedName>
</protein>
<dbReference type="EMBL" id="ABYK01000021">
    <property type="protein sequence ID" value="EDZ94290.1"/>
    <property type="molecule type" value="Genomic_DNA"/>
</dbReference>
<sequence length="108" mass="11992">MKSKAAIAISVIQGEMGCCYALEGRTPHTALDTSNFSAKLGTLVFWTKHQIFLHTANDANQCTVALSAVLGWETLLDFSVKSQNFWGYKISFGGNLRTRRRGNFHHSI</sequence>
<keyword evidence="2" id="KW-1185">Reference proteome</keyword>
<gene>
    <name evidence="1" type="ORF">AmaxDRAFT_3002</name>
</gene>
<evidence type="ECO:0000313" key="2">
    <source>
        <dbReference type="Proteomes" id="UP000004061"/>
    </source>
</evidence>
<reference evidence="1 2" key="1">
    <citation type="journal article" date="2011" name="Appl. Environ. Microbiol.">
        <title>Contribution of a Sodium Ion Gradient to Energy Conservation during Fermentation in the Cyanobacterium Arthrospira (Spirulina) maxima CS-328.</title>
        <authorList>
            <person name="Carrieri D."/>
            <person name="Ananyev G."/>
            <person name="Lenz O."/>
            <person name="Bryant D.A."/>
            <person name="Dismukes G.C."/>
        </authorList>
    </citation>
    <scope>NUCLEOTIDE SEQUENCE [LARGE SCALE GENOMIC DNA]</scope>
    <source>
        <strain evidence="1 2">CS-328</strain>
    </source>
</reference>
<accession>B5W2K4</accession>
<dbReference type="AlphaFoldDB" id="B5W2K4"/>
<organism evidence="1 2">
    <name type="scientific">Limnospira maxima CS-328</name>
    <dbReference type="NCBI Taxonomy" id="513049"/>
    <lineage>
        <taxon>Bacteria</taxon>
        <taxon>Bacillati</taxon>
        <taxon>Cyanobacteriota</taxon>
        <taxon>Cyanophyceae</taxon>
        <taxon>Oscillatoriophycideae</taxon>
        <taxon>Oscillatoriales</taxon>
        <taxon>Sirenicapillariaceae</taxon>
        <taxon>Limnospira</taxon>
    </lineage>
</organism>
<proteinExistence type="predicted"/>
<dbReference type="Proteomes" id="UP000004061">
    <property type="component" value="Unassembled WGS sequence"/>
</dbReference>
<comment type="caution">
    <text evidence="1">The sequence shown here is derived from an EMBL/GenBank/DDBJ whole genome shotgun (WGS) entry which is preliminary data.</text>
</comment>